<dbReference type="Proteomes" id="UP000499080">
    <property type="component" value="Unassembled WGS sequence"/>
</dbReference>
<accession>A0A4Y2N8G3</accession>
<dbReference type="PANTHER" id="PTHR46409:SF1">
    <property type="entry name" value="HTH PSQ-TYPE DOMAIN-CONTAINING PROTEIN"/>
    <property type="match status" value="1"/>
</dbReference>
<dbReference type="OrthoDB" id="6771835at2759"/>
<comment type="caution">
    <text evidence="1">The sequence shown here is derived from an EMBL/GenBank/DDBJ whole genome shotgun (WGS) entry which is preliminary data.</text>
</comment>
<evidence type="ECO:0000313" key="1">
    <source>
        <dbReference type="EMBL" id="GBN34969.1"/>
    </source>
</evidence>
<dbReference type="PANTHER" id="PTHR46409">
    <property type="entry name" value="HTH PSQ-TYPE DOMAIN-CONTAINING PROTEIN"/>
    <property type="match status" value="1"/>
</dbReference>
<name>A0A4Y2N8G3_ARAVE</name>
<dbReference type="EMBL" id="BGPR01208021">
    <property type="protein sequence ID" value="GBN34969.1"/>
    <property type="molecule type" value="Genomic_DNA"/>
</dbReference>
<reference evidence="1 2" key="1">
    <citation type="journal article" date="2019" name="Sci. Rep.">
        <title>Orb-weaving spider Araneus ventricosus genome elucidates the spidroin gene catalogue.</title>
        <authorList>
            <person name="Kono N."/>
            <person name="Nakamura H."/>
            <person name="Ohtoshi R."/>
            <person name="Moran D.A.P."/>
            <person name="Shinohara A."/>
            <person name="Yoshida Y."/>
            <person name="Fujiwara M."/>
            <person name="Mori M."/>
            <person name="Tomita M."/>
            <person name="Arakawa K."/>
        </authorList>
    </citation>
    <scope>NUCLEOTIDE SEQUENCE [LARGE SCALE GENOMIC DNA]</scope>
</reference>
<keyword evidence="2" id="KW-1185">Reference proteome</keyword>
<gene>
    <name evidence="1" type="ORF">AVEN_272099_1</name>
</gene>
<dbReference type="AlphaFoldDB" id="A0A4Y2N8G3"/>
<proteinExistence type="predicted"/>
<sequence>MIVDKREHIRELDFRRIIKARYLASKRKSIRSFQPPKINFLATDYTEIIHWNTTTLSPPPLLRKFTNQEISFKTQIRWNFGKFPCHTQAVKQCVKLVTKASQKFIGSNSRDGFNRTTLLSSKSNFKVPKETEGR</sequence>
<organism evidence="1 2">
    <name type="scientific">Araneus ventricosus</name>
    <name type="common">Orbweaver spider</name>
    <name type="synonym">Epeira ventricosa</name>
    <dbReference type="NCBI Taxonomy" id="182803"/>
    <lineage>
        <taxon>Eukaryota</taxon>
        <taxon>Metazoa</taxon>
        <taxon>Ecdysozoa</taxon>
        <taxon>Arthropoda</taxon>
        <taxon>Chelicerata</taxon>
        <taxon>Arachnida</taxon>
        <taxon>Araneae</taxon>
        <taxon>Araneomorphae</taxon>
        <taxon>Entelegynae</taxon>
        <taxon>Araneoidea</taxon>
        <taxon>Araneidae</taxon>
        <taxon>Araneus</taxon>
    </lineage>
</organism>
<protein>
    <submittedName>
        <fullName evidence="1">Uncharacterized protein</fullName>
    </submittedName>
</protein>
<evidence type="ECO:0000313" key="2">
    <source>
        <dbReference type="Proteomes" id="UP000499080"/>
    </source>
</evidence>